<reference evidence="2" key="1">
    <citation type="submission" date="2023-03" db="EMBL/GenBank/DDBJ databases">
        <title>Massive genome expansion in bonnet fungi (Mycena s.s.) driven by repeated elements and novel gene families across ecological guilds.</title>
        <authorList>
            <consortium name="Lawrence Berkeley National Laboratory"/>
            <person name="Harder C.B."/>
            <person name="Miyauchi S."/>
            <person name="Viragh M."/>
            <person name="Kuo A."/>
            <person name="Thoen E."/>
            <person name="Andreopoulos B."/>
            <person name="Lu D."/>
            <person name="Skrede I."/>
            <person name="Drula E."/>
            <person name="Henrissat B."/>
            <person name="Morin E."/>
            <person name="Kohler A."/>
            <person name="Barry K."/>
            <person name="LaButti K."/>
            <person name="Morin E."/>
            <person name="Salamov A."/>
            <person name="Lipzen A."/>
            <person name="Mereny Z."/>
            <person name="Hegedus B."/>
            <person name="Baldrian P."/>
            <person name="Stursova M."/>
            <person name="Weitz H."/>
            <person name="Taylor A."/>
            <person name="Grigoriev I.V."/>
            <person name="Nagy L.G."/>
            <person name="Martin F."/>
            <person name="Kauserud H."/>
        </authorList>
    </citation>
    <scope>NUCLEOTIDE SEQUENCE</scope>
    <source>
        <strain evidence="2">CBHHK182m</strain>
    </source>
</reference>
<comment type="caution">
    <text evidence="2">The sequence shown here is derived from an EMBL/GenBank/DDBJ whole genome shotgun (WGS) entry which is preliminary data.</text>
</comment>
<evidence type="ECO:0000313" key="3">
    <source>
        <dbReference type="Proteomes" id="UP001215598"/>
    </source>
</evidence>
<evidence type="ECO:0000256" key="1">
    <source>
        <dbReference type="SAM" id="MobiDB-lite"/>
    </source>
</evidence>
<keyword evidence="3" id="KW-1185">Reference proteome</keyword>
<organism evidence="2 3">
    <name type="scientific">Mycena metata</name>
    <dbReference type="NCBI Taxonomy" id="1033252"/>
    <lineage>
        <taxon>Eukaryota</taxon>
        <taxon>Fungi</taxon>
        <taxon>Dikarya</taxon>
        <taxon>Basidiomycota</taxon>
        <taxon>Agaricomycotina</taxon>
        <taxon>Agaricomycetes</taxon>
        <taxon>Agaricomycetidae</taxon>
        <taxon>Agaricales</taxon>
        <taxon>Marasmiineae</taxon>
        <taxon>Mycenaceae</taxon>
        <taxon>Mycena</taxon>
    </lineage>
</organism>
<feature type="region of interest" description="Disordered" evidence="1">
    <location>
        <begin position="1"/>
        <end position="28"/>
    </location>
</feature>
<gene>
    <name evidence="2" type="ORF">B0H16DRAFT_1833912</name>
</gene>
<proteinExistence type="predicted"/>
<feature type="compositionally biased region" description="Basic and acidic residues" evidence="1">
    <location>
        <begin position="207"/>
        <end position="221"/>
    </location>
</feature>
<accession>A0AAD7J142</accession>
<feature type="compositionally biased region" description="Low complexity" evidence="1">
    <location>
        <begin position="15"/>
        <end position="28"/>
    </location>
</feature>
<dbReference type="Proteomes" id="UP001215598">
    <property type="component" value="Unassembled WGS sequence"/>
</dbReference>
<feature type="region of interest" description="Disordered" evidence="1">
    <location>
        <begin position="194"/>
        <end position="223"/>
    </location>
</feature>
<name>A0AAD7J142_9AGAR</name>
<feature type="region of interest" description="Disordered" evidence="1">
    <location>
        <begin position="308"/>
        <end position="333"/>
    </location>
</feature>
<dbReference type="AlphaFoldDB" id="A0AAD7J142"/>
<evidence type="ECO:0000313" key="2">
    <source>
        <dbReference type="EMBL" id="KAJ7753760.1"/>
    </source>
</evidence>
<sequence length="333" mass="36996">MTAHAPAAADECQRTASGNSAAGAHANTEGGAYPRQTWDYVEEVVQLLKTTFPLLVLSLETIVDQVAVKSKSSIEEHTYRHLVMLISDALSVRICSPNFFLLSTTTTINRFGVALSSRVKAFGLNQTVYEYIQKLQQWRTRYERNLDSKPRIQPLIRLSHYLTEFQYMNVDEIEVPGQCTEDKDSNQNFIRMQKFGPTPPRPPSYAVHERSTPEPRAHGRLDPQIGSLFPAPTFVADDVAISTRVMPDDSRLDALMLPSVRSSQPHAIPYPVHSRTYAGPRTHVVPLIDGMLYTCQIYAEAVAADGCSPESSVSRIPTTSSTGETEAEAQVDR</sequence>
<protein>
    <submittedName>
        <fullName evidence="2">Uncharacterized protein</fullName>
    </submittedName>
</protein>
<dbReference type="EMBL" id="JARKIB010000054">
    <property type="protein sequence ID" value="KAJ7753760.1"/>
    <property type="molecule type" value="Genomic_DNA"/>
</dbReference>